<gene>
    <name evidence="2" type="ORF">SCD90_06255</name>
</gene>
<sequence>MTRAPRLLVVEGNTQRARERQAAIRGKTYSEGYSDVLRHIVPDAVVDICFPADPGANLPDSGGLGGYDGVAMTGSSLNIYDEKPECLRQVDFARAVFDSGVPFFGSCWGLQVATVAAGGSVRRSPKGREIGLARKIALTEAGRAHPMHDGKGWAFDAPAVHTDEVSERPSGMTVTATNSFSEVQAAEIRHGNGTFWGVQYHPEFTLKDMIAVLERYGRVLVEEGPFRAEEDLHAHVTDLRALEADPSRTDLSWRLGYDRDVLDEDRRLSEIRNWIAYMVRPAMAQRGRI</sequence>
<dbReference type="EMBL" id="JAXAFJ010000002">
    <property type="protein sequence ID" value="MDX6805659.1"/>
    <property type="molecule type" value="Genomic_DNA"/>
</dbReference>
<dbReference type="Pfam" id="PF00117">
    <property type="entry name" value="GATase"/>
    <property type="match status" value="1"/>
</dbReference>
<proteinExistence type="predicted"/>
<dbReference type="PANTHER" id="PTHR42695">
    <property type="entry name" value="GLUTAMINE AMIDOTRANSFERASE YLR126C-RELATED"/>
    <property type="match status" value="1"/>
</dbReference>
<dbReference type="InterPro" id="IPR017926">
    <property type="entry name" value="GATASE"/>
</dbReference>
<evidence type="ECO:0000313" key="2">
    <source>
        <dbReference type="EMBL" id="MDX6805659.1"/>
    </source>
</evidence>
<dbReference type="PANTHER" id="PTHR42695:SF5">
    <property type="entry name" value="GLUTAMINE AMIDOTRANSFERASE YLR126C-RELATED"/>
    <property type="match status" value="1"/>
</dbReference>
<dbReference type="InterPro" id="IPR029062">
    <property type="entry name" value="Class_I_gatase-like"/>
</dbReference>
<evidence type="ECO:0000259" key="1">
    <source>
        <dbReference type="Pfam" id="PF00117"/>
    </source>
</evidence>
<accession>A0ABU4RNH4</accession>
<reference evidence="2 3" key="1">
    <citation type="submission" date="2023-11" db="EMBL/GenBank/DDBJ databases">
        <authorList>
            <person name="Bao R."/>
        </authorList>
    </citation>
    <scope>NUCLEOTIDE SEQUENCE [LARGE SCALE GENOMIC DNA]</scope>
    <source>
        <strain evidence="2 3">PJ23</strain>
    </source>
</reference>
<keyword evidence="2" id="KW-0378">Hydrolase</keyword>
<dbReference type="CDD" id="cd01741">
    <property type="entry name" value="GATase1_1"/>
    <property type="match status" value="1"/>
</dbReference>
<dbReference type="RefSeq" id="WP_319843765.1">
    <property type="nucleotide sequence ID" value="NZ_JAXAFJ010000002.1"/>
</dbReference>
<dbReference type="PROSITE" id="PS51273">
    <property type="entry name" value="GATASE_TYPE_1"/>
    <property type="match status" value="1"/>
</dbReference>
<dbReference type="InterPro" id="IPR044992">
    <property type="entry name" value="ChyE-like"/>
</dbReference>
<dbReference type="Proteomes" id="UP001274321">
    <property type="component" value="Unassembled WGS sequence"/>
</dbReference>
<keyword evidence="3" id="KW-1185">Reference proteome</keyword>
<name>A0ABU4RNH4_9HYPH</name>
<dbReference type="SUPFAM" id="SSF52317">
    <property type="entry name" value="Class I glutamine amidotransferase-like"/>
    <property type="match status" value="1"/>
</dbReference>
<feature type="domain" description="Glutamine amidotransferase" evidence="1">
    <location>
        <begin position="81"/>
        <end position="208"/>
    </location>
</feature>
<protein>
    <submittedName>
        <fullName evidence="2">Type 1 glutamine amidotransferase</fullName>
        <ecNumber evidence="2">3.4.-.-</ecNumber>
    </submittedName>
</protein>
<evidence type="ECO:0000313" key="3">
    <source>
        <dbReference type="Proteomes" id="UP001274321"/>
    </source>
</evidence>
<comment type="caution">
    <text evidence="2">The sequence shown here is derived from an EMBL/GenBank/DDBJ whole genome shotgun (WGS) entry which is preliminary data.</text>
</comment>
<dbReference type="EC" id="3.4.-.-" evidence="2"/>
<keyword evidence="2" id="KW-0315">Glutamine amidotransferase</keyword>
<dbReference type="Gene3D" id="3.40.50.880">
    <property type="match status" value="1"/>
</dbReference>
<organism evidence="2 3">
    <name type="scientific">Terrihabitans rhizophilus</name>
    <dbReference type="NCBI Taxonomy" id="3092662"/>
    <lineage>
        <taxon>Bacteria</taxon>
        <taxon>Pseudomonadati</taxon>
        <taxon>Pseudomonadota</taxon>
        <taxon>Alphaproteobacteria</taxon>
        <taxon>Hyphomicrobiales</taxon>
        <taxon>Terrihabitans</taxon>
    </lineage>
</organism>
<dbReference type="GO" id="GO:0016787">
    <property type="term" value="F:hydrolase activity"/>
    <property type="evidence" value="ECO:0007669"/>
    <property type="project" value="UniProtKB-KW"/>
</dbReference>